<dbReference type="OMA" id="PSWILQY"/>
<name>A0A4Q9PYC6_9APHY</name>
<sequence length="408" mass="47109">MPATTDAPAKLLNAVRQSPPFGALHQLPSIVLREILRYLHPSDLLNVARTSKALRKLMLRRENAYIWREGLKHVKGLPACPAFMSEPAYAHIIFSATCHGCGAGDVHNVIWSWFVRYCDKCLLASSCTYREMQTASLIPQDALVIGEMTLKEMFTLIQISSPLPSYRFHLPQIDRFVKAWKRTTTYEERYELCDEQGALVKAMKERATECVKWLEWDEERKECERRAALIEQRISDVINKLQAAGWDPEIRYMDDHKSKVTTLRDIPIVLQTSQLTDEEWPLIFDAIKPTLEVARTARLADERHLMLKSRTNMLDEAIRDQFATLPRSAHSFARPYYIDLAFKPECRELIDASASRLITKEDFSLVVPGLVVHWEEECKRGFKEWIKNRLPDTSSLPGNPWPRMLAPW</sequence>
<reference evidence="3 4" key="1">
    <citation type="submission" date="2019-01" db="EMBL/GenBank/DDBJ databases">
        <title>Draft genome sequences of three monokaryotic isolates of the white-rot basidiomycete fungus Dichomitus squalens.</title>
        <authorList>
            <consortium name="DOE Joint Genome Institute"/>
            <person name="Lopez S.C."/>
            <person name="Andreopoulos B."/>
            <person name="Pangilinan J."/>
            <person name="Lipzen A."/>
            <person name="Riley R."/>
            <person name="Ahrendt S."/>
            <person name="Ng V."/>
            <person name="Barry K."/>
            <person name="Daum C."/>
            <person name="Grigoriev I.V."/>
            <person name="Hilden K.S."/>
            <person name="Makela M.R."/>
            <person name="de Vries R.P."/>
        </authorList>
    </citation>
    <scope>NUCLEOTIDE SEQUENCE [LARGE SCALE GENOMIC DNA]</scope>
    <source>
        <strain evidence="3 4">CBS 464.89</strain>
        <strain evidence="2">OM18370.1</strain>
    </source>
</reference>
<accession>A0A4Q9PYC6</accession>
<dbReference type="EMBL" id="ML145113">
    <property type="protein sequence ID" value="TBU59556.1"/>
    <property type="molecule type" value="Genomic_DNA"/>
</dbReference>
<dbReference type="Pfam" id="PF12937">
    <property type="entry name" value="F-box-like"/>
    <property type="match status" value="1"/>
</dbReference>
<dbReference type="Proteomes" id="UP000292957">
    <property type="component" value="Unassembled WGS sequence"/>
</dbReference>
<evidence type="ECO:0000313" key="2">
    <source>
        <dbReference type="EMBL" id="TBU24182.1"/>
    </source>
</evidence>
<dbReference type="InterPro" id="IPR001810">
    <property type="entry name" value="F-box_dom"/>
</dbReference>
<dbReference type="Gene3D" id="1.20.1280.50">
    <property type="match status" value="1"/>
</dbReference>
<keyword evidence="4" id="KW-1185">Reference proteome</keyword>
<dbReference type="InterPro" id="IPR036047">
    <property type="entry name" value="F-box-like_dom_sf"/>
</dbReference>
<dbReference type="OrthoDB" id="2526341at2759"/>
<protein>
    <recommendedName>
        <fullName evidence="1">F-box domain-containing protein</fullName>
    </recommendedName>
</protein>
<dbReference type="Proteomes" id="UP000292082">
    <property type="component" value="Unassembled WGS sequence"/>
</dbReference>
<gene>
    <name evidence="3" type="ORF">BD310DRAFT_817179</name>
    <name evidence="2" type="ORF">BD311DRAFT_672330</name>
</gene>
<feature type="domain" description="F-box" evidence="1">
    <location>
        <begin position="21"/>
        <end position="70"/>
    </location>
</feature>
<dbReference type="AlphaFoldDB" id="A0A4Q9PYC6"/>
<evidence type="ECO:0000259" key="1">
    <source>
        <dbReference type="PROSITE" id="PS50181"/>
    </source>
</evidence>
<evidence type="ECO:0000313" key="3">
    <source>
        <dbReference type="EMBL" id="TBU59556.1"/>
    </source>
</evidence>
<organism evidence="3 4">
    <name type="scientific">Dichomitus squalens</name>
    <dbReference type="NCBI Taxonomy" id="114155"/>
    <lineage>
        <taxon>Eukaryota</taxon>
        <taxon>Fungi</taxon>
        <taxon>Dikarya</taxon>
        <taxon>Basidiomycota</taxon>
        <taxon>Agaricomycotina</taxon>
        <taxon>Agaricomycetes</taxon>
        <taxon>Polyporales</taxon>
        <taxon>Polyporaceae</taxon>
        <taxon>Dichomitus</taxon>
    </lineage>
</organism>
<proteinExistence type="predicted"/>
<dbReference type="EMBL" id="ML143485">
    <property type="protein sequence ID" value="TBU24182.1"/>
    <property type="molecule type" value="Genomic_DNA"/>
</dbReference>
<evidence type="ECO:0000313" key="4">
    <source>
        <dbReference type="Proteomes" id="UP000292082"/>
    </source>
</evidence>
<dbReference type="CDD" id="cd09917">
    <property type="entry name" value="F-box_SF"/>
    <property type="match status" value="1"/>
</dbReference>
<dbReference type="PROSITE" id="PS50181">
    <property type="entry name" value="FBOX"/>
    <property type="match status" value="1"/>
</dbReference>
<dbReference type="SUPFAM" id="SSF81383">
    <property type="entry name" value="F-box domain"/>
    <property type="match status" value="1"/>
</dbReference>